<organism evidence="3">
    <name type="scientific">Ditylum brightwellii</name>
    <dbReference type="NCBI Taxonomy" id="49249"/>
    <lineage>
        <taxon>Eukaryota</taxon>
        <taxon>Sar</taxon>
        <taxon>Stramenopiles</taxon>
        <taxon>Ochrophyta</taxon>
        <taxon>Bacillariophyta</taxon>
        <taxon>Mediophyceae</taxon>
        <taxon>Lithodesmiophycidae</taxon>
        <taxon>Lithodesmiales</taxon>
        <taxon>Lithodesmiaceae</taxon>
        <taxon>Ditylum</taxon>
    </lineage>
</organism>
<keyword evidence="2" id="KW-0472">Membrane</keyword>
<keyword evidence="2" id="KW-1133">Transmembrane helix</keyword>
<accession>A0A7S4QHT0</accession>
<evidence type="ECO:0000256" key="2">
    <source>
        <dbReference type="SAM" id="Phobius"/>
    </source>
</evidence>
<name>A0A7S4QHT0_9STRA</name>
<proteinExistence type="predicted"/>
<keyword evidence="2" id="KW-0812">Transmembrane</keyword>
<protein>
    <submittedName>
        <fullName evidence="3">Uncharacterized protein</fullName>
    </submittedName>
</protein>
<feature type="compositionally biased region" description="Basic and acidic residues" evidence="1">
    <location>
        <begin position="246"/>
        <end position="258"/>
    </location>
</feature>
<evidence type="ECO:0000256" key="1">
    <source>
        <dbReference type="SAM" id="MobiDB-lite"/>
    </source>
</evidence>
<feature type="region of interest" description="Disordered" evidence="1">
    <location>
        <begin position="237"/>
        <end position="258"/>
    </location>
</feature>
<dbReference type="EMBL" id="HBNS01003753">
    <property type="protein sequence ID" value="CAE4584112.1"/>
    <property type="molecule type" value="Transcribed_RNA"/>
</dbReference>
<sequence>MSTQHPTSARCLCVGYTSFRSEDRRFKHTMKFHSMLSSYLFYVSVSSVLGFKIIPPSTIRNNIGRTRETPICYVPLLMAVNINEIEAQAVAASEAWGIDVTQFFDSAEVAEIEEKLSDRADVACLRVGGRPNSVRARFVLTNPDLGMDVTTAEAEYCRVLSVSNVDLGLADPWPNVLVSIGVDLEKVGDIIIEGGGSTAFLVVDPDIAKTCSRLLPKELPGSGVTVEVLVPGDDAIPGEGALQDMEIQRLDKREQKRK</sequence>
<gene>
    <name evidence="3" type="ORF">DBRI00130_LOCUS3046</name>
</gene>
<feature type="transmembrane region" description="Helical" evidence="2">
    <location>
        <begin position="34"/>
        <end position="54"/>
    </location>
</feature>
<dbReference type="AlphaFoldDB" id="A0A7S4QHT0"/>
<evidence type="ECO:0000313" key="3">
    <source>
        <dbReference type="EMBL" id="CAE4584112.1"/>
    </source>
</evidence>
<reference evidence="3" key="1">
    <citation type="submission" date="2021-01" db="EMBL/GenBank/DDBJ databases">
        <authorList>
            <person name="Corre E."/>
            <person name="Pelletier E."/>
            <person name="Niang G."/>
            <person name="Scheremetjew M."/>
            <person name="Finn R."/>
            <person name="Kale V."/>
            <person name="Holt S."/>
            <person name="Cochrane G."/>
            <person name="Meng A."/>
            <person name="Brown T."/>
            <person name="Cohen L."/>
        </authorList>
    </citation>
    <scope>NUCLEOTIDE SEQUENCE</scope>
    <source>
        <strain evidence="3">GSO104</strain>
    </source>
</reference>